<dbReference type="OrthoDB" id="1122115at2"/>
<feature type="chain" id="PRO_5015129391" description="Outer membrane protein beta-barrel domain-containing protein" evidence="1">
    <location>
        <begin position="23"/>
        <end position="147"/>
    </location>
</feature>
<accession>A0A2P8CFH5</accession>
<evidence type="ECO:0000313" key="3">
    <source>
        <dbReference type="EMBL" id="PSK83730.1"/>
    </source>
</evidence>
<dbReference type="EMBL" id="PYGC01000003">
    <property type="protein sequence ID" value="PSK83730.1"/>
    <property type="molecule type" value="Genomic_DNA"/>
</dbReference>
<dbReference type="AlphaFoldDB" id="A0A2P8CFH5"/>
<gene>
    <name evidence="3" type="ORF">CLV93_103145</name>
    <name evidence="2" type="ORF">JCM18694_35200</name>
</gene>
<feature type="signal peptide" evidence="1">
    <location>
        <begin position="1"/>
        <end position="22"/>
    </location>
</feature>
<dbReference type="Proteomes" id="UP000396862">
    <property type="component" value="Unassembled WGS sequence"/>
</dbReference>
<keyword evidence="5" id="KW-1185">Reference proteome</keyword>
<sequence length="147" mass="16473">MKRLLLLTSLLVSLLAGGSAYSQVGLTYYNTGIISVNLPVRTLNGKAIAGELKVFANRAIKDVSTELDLFYRLKAREYHRFSVGVGFKTDLFTDGGVGNTLVFPMELEVFPLQEFKRLSVVLELAPEYVFDDDVKLRSLIGLRYTFQ</sequence>
<name>A0A2P8CFH5_9BACT</name>
<reference evidence="3 4" key="1">
    <citation type="submission" date="2018-03" db="EMBL/GenBank/DDBJ databases">
        <title>Genomic Encyclopedia of Archaeal and Bacterial Type Strains, Phase II (KMG-II): from individual species to whole genera.</title>
        <authorList>
            <person name="Goeker M."/>
        </authorList>
    </citation>
    <scope>NUCLEOTIDE SEQUENCE [LARGE SCALE GENOMIC DNA]</scope>
    <source>
        <strain evidence="3 4">DSM 27267</strain>
    </source>
</reference>
<evidence type="ECO:0000313" key="5">
    <source>
        <dbReference type="Proteomes" id="UP000396862"/>
    </source>
</evidence>
<dbReference type="EMBL" id="BLAU01000001">
    <property type="protein sequence ID" value="GET23274.1"/>
    <property type="molecule type" value="Genomic_DNA"/>
</dbReference>
<evidence type="ECO:0000256" key="1">
    <source>
        <dbReference type="SAM" id="SignalP"/>
    </source>
</evidence>
<comment type="caution">
    <text evidence="3">The sequence shown here is derived from an EMBL/GenBank/DDBJ whole genome shotgun (WGS) entry which is preliminary data.</text>
</comment>
<proteinExistence type="predicted"/>
<organism evidence="3 4">
    <name type="scientific">Prolixibacter denitrificans</name>
    <dbReference type="NCBI Taxonomy" id="1541063"/>
    <lineage>
        <taxon>Bacteria</taxon>
        <taxon>Pseudomonadati</taxon>
        <taxon>Bacteroidota</taxon>
        <taxon>Bacteroidia</taxon>
        <taxon>Marinilabiliales</taxon>
        <taxon>Prolixibacteraceae</taxon>
        <taxon>Prolixibacter</taxon>
    </lineage>
</organism>
<keyword evidence="1" id="KW-0732">Signal</keyword>
<protein>
    <recommendedName>
        <fullName evidence="6">Outer membrane protein beta-barrel domain-containing protein</fullName>
    </recommendedName>
</protein>
<dbReference type="Proteomes" id="UP000240621">
    <property type="component" value="Unassembled WGS sequence"/>
</dbReference>
<reference evidence="2 5" key="2">
    <citation type="submission" date="2019-10" db="EMBL/GenBank/DDBJ databases">
        <title>Prolixibacter strains distinguished by the presence of nitrate reductase genes were adept at nitrate-dependent anaerobic corrosion of metallic iron and carbon steel.</title>
        <authorList>
            <person name="Iino T."/>
            <person name="Shono N."/>
            <person name="Ito K."/>
            <person name="Nakamura R."/>
            <person name="Sueoka K."/>
            <person name="Harayama S."/>
            <person name="Ohkuma M."/>
        </authorList>
    </citation>
    <scope>NUCLEOTIDE SEQUENCE [LARGE SCALE GENOMIC DNA]</scope>
    <source>
        <strain evidence="2 5">MIC1-1</strain>
    </source>
</reference>
<evidence type="ECO:0000313" key="2">
    <source>
        <dbReference type="EMBL" id="GET23274.1"/>
    </source>
</evidence>
<evidence type="ECO:0008006" key="6">
    <source>
        <dbReference type="Google" id="ProtNLM"/>
    </source>
</evidence>
<dbReference type="RefSeq" id="WP_146141975.1">
    <property type="nucleotide sequence ID" value="NZ_BLAU01000001.1"/>
</dbReference>
<evidence type="ECO:0000313" key="4">
    <source>
        <dbReference type="Proteomes" id="UP000240621"/>
    </source>
</evidence>